<sequence>MTDRVEKEIDSSEEERKEQATRKKCYVTTWTSIESSILKKSEKARKFLVRKYLSDHTAHTIVVTVEPDIIDQILNNVPQWNLGYHFTTPFERLVCHKLGDYYRCHHSFRTLYQTFWFYSSGFPYPNVSIQEIAAWRVHLTKNLGILVHLGSKKNKNLQTNIEQESINPQTGLRKVSVLGREVEHMLRQLKKLEKENKEKAAQRELEALNNEETEVEKLRKEFSEKLSTQFV</sequence>
<accession>A0A0C2MY47</accession>
<gene>
    <name evidence="2" type="ORF">RF11_10639</name>
</gene>
<reference evidence="2 3" key="1">
    <citation type="journal article" date="2014" name="Genome Biol. Evol.">
        <title>The genome of the myxosporean Thelohanellus kitauei shows adaptations to nutrient acquisition within its fish host.</title>
        <authorList>
            <person name="Yang Y."/>
            <person name="Xiong J."/>
            <person name="Zhou Z."/>
            <person name="Huo F."/>
            <person name="Miao W."/>
            <person name="Ran C."/>
            <person name="Liu Y."/>
            <person name="Zhang J."/>
            <person name="Feng J."/>
            <person name="Wang M."/>
            <person name="Wang M."/>
            <person name="Wang L."/>
            <person name="Yao B."/>
        </authorList>
    </citation>
    <scope>NUCLEOTIDE SEQUENCE [LARGE SCALE GENOMIC DNA]</scope>
    <source>
        <strain evidence="2">Wuqing</strain>
    </source>
</reference>
<dbReference type="Proteomes" id="UP000031668">
    <property type="component" value="Unassembled WGS sequence"/>
</dbReference>
<keyword evidence="1" id="KW-0175">Coiled coil</keyword>
<dbReference type="OrthoDB" id="278430at2759"/>
<feature type="coiled-coil region" evidence="1">
    <location>
        <begin position="175"/>
        <end position="228"/>
    </location>
</feature>
<keyword evidence="3" id="KW-1185">Reference proteome</keyword>
<dbReference type="AlphaFoldDB" id="A0A0C2MY47"/>
<evidence type="ECO:0000313" key="3">
    <source>
        <dbReference type="Proteomes" id="UP000031668"/>
    </source>
</evidence>
<comment type="caution">
    <text evidence="2">The sequence shown here is derived from an EMBL/GenBank/DDBJ whole genome shotgun (WGS) entry which is preliminary data.</text>
</comment>
<dbReference type="EMBL" id="JWZT01002598">
    <property type="protein sequence ID" value="KII69085.1"/>
    <property type="molecule type" value="Genomic_DNA"/>
</dbReference>
<evidence type="ECO:0000313" key="2">
    <source>
        <dbReference type="EMBL" id="KII69085.1"/>
    </source>
</evidence>
<protein>
    <submittedName>
        <fullName evidence="2">Uncharacterized protein</fullName>
    </submittedName>
</protein>
<organism evidence="2 3">
    <name type="scientific">Thelohanellus kitauei</name>
    <name type="common">Myxosporean</name>
    <dbReference type="NCBI Taxonomy" id="669202"/>
    <lineage>
        <taxon>Eukaryota</taxon>
        <taxon>Metazoa</taxon>
        <taxon>Cnidaria</taxon>
        <taxon>Myxozoa</taxon>
        <taxon>Myxosporea</taxon>
        <taxon>Bivalvulida</taxon>
        <taxon>Platysporina</taxon>
        <taxon>Myxobolidae</taxon>
        <taxon>Thelohanellus</taxon>
    </lineage>
</organism>
<name>A0A0C2MY47_THEKT</name>
<proteinExistence type="predicted"/>
<evidence type="ECO:0000256" key="1">
    <source>
        <dbReference type="SAM" id="Coils"/>
    </source>
</evidence>